<reference evidence="1 2" key="1">
    <citation type="journal article" date="2015" name="Nature">
        <title>rRNA introns, odd ribosomes, and small enigmatic genomes across a large radiation of phyla.</title>
        <authorList>
            <person name="Brown C.T."/>
            <person name="Hug L.A."/>
            <person name="Thomas B.C."/>
            <person name="Sharon I."/>
            <person name="Castelle C.J."/>
            <person name="Singh A."/>
            <person name="Wilkins M.J."/>
            <person name="Williams K.H."/>
            <person name="Banfield J.F."/>
        </authorList>
    </citation>
    <scope>NUCLEOTIDE SEQUENCE [LARGE SCALE GENOMIC DNA]</scope>
</reference>
<dbReference type="InterPro" id="IPR049210">
    <property type="entry name" value="DUF6812"/>
</dbReference>
<comment type="caution">
    <text evidence="1">The sequence shown here is derived from an EMBL/GenBank/DDBJ whole genome shotgun (WGS) entry which is preliminary data.</text>
</comment>
<dbReference type="Pfam" id="PF20660">
    <property type="entry name" value="DUF6812"/>
    <property type="match status" value="1"/>
</dbReference>
<accession>A0A0G0V8J0</accession>
<name>A0A0G0V8J0_9BACT</name>
<protein>
    <submittedName>
        <fullName evidence="1">Uncharacterized protein</fullName>
    </submittedName>
</protein>
<dbReference type="AlphaFoldDB" id="A0A0G0V8J0"/>
<proteinExistence type="predicted"/>
<organism evidence="1 2">
    <name type="scientific">Candidatus Uhrbacteria bacterium GW2011_GWF2_41_16</name>
    <dbReference type="NCBI Taxonomy" id="1618997"/>
    <lineage>
        <taxon>Bacteria</taxon>
        <taxon>Candidatus Uhriibacteriota</taxon>
    </lineage>
</organism>
<dbReference type="Proteomes" id="UP000034746">
    <property type="component" value="Unassembled WGS sequence"/>
</dbReference>
<evidence type="ECO:0000313" key="1">
    <source>
        <dbReference type="EMBL" id="KKR96006.1"/>
    </source>
</evidence>
<gene>
    <name evidence="1" type="ORF">UU48_C0038G0004</name>
</gene>
<evidence type="ECO:0000313" key="2">
    <source>
        <dbReference type="Proteomes" id="UP000034746"/>
    </source>
</evidence>
<sequence length="97" mass="11358">MTAEIDRKRPLHVDKEHVRVIIFTHHYKIIGDMYIIKSGRLTDFLNKTMAGIETDMFLPVTNAECFSMTDGQLKYISEFMVVNKDHIHLIFPYKGNK</sequence>
<dbReference type="EMBL" id="LCAU01000038">
    <property type="protein sequence ID" value="KKR96006.1"/>
    <property type="molecule type" value="Genomic_DNA"/>
</dbReference>